<dbReference type="AlphaFoldDB" id="A0A857JI59"/>
<name>A0A857JI59_9ALTE</name>
<evidence type="ECO:0000313" key="2">
    <source>
        <dbReference type="Proteomes" id="UP000464524"/>
    </source>
</evidence>
<accession>A0A857JI59</accession>
<evidence type="ECO:0000313" key="1">
    <source>
        <dbReference type="EMBL" id="QHJ10928.1"/>
    </source>
</evidence>
<dbReference type="OrthoDB" id="6386158at2"/>
<dbReference type="Proteomes" id="UP000464524">
    <property type="component" value="Chromosome"/>
</dbReference>
<sequence>MIFTQHHRLDIVNKLVIFEASGDISHVDKMGIVIQKALALAIEHKLTGVLLDLTEIGMNYDPVPLVEAFEKMKKENWLASIKIARLIAPGEYTNEFIDHICHELELPIRTYESKSKAISWLLYDFEGVNPAVNGE</sequence>
<protein>
    <recommendedName>
        <fullName evidence="3">STAS/SEC14 domain-containing protein</fullName>
    </recommendedName>
</protein>
<dbReference type="RefSeq" id="WP_160178726.1">
    <property type="nucleotide sequence ID" value="NZ_CP047656.1"/>
</dbReference>
<gene>
    <name evidence="1" type="ORF">FX988_01150</name>
</gene>
<dbReference type="EMBL" id="CP047656">
    <property type="protein sequence ID" value="QHJ10928.1"/>
    <property type="molecule type" value="Genomic_DNA"/>
</dbReference>
<dbReference type="KEGG" id="pmes:FX988_01150"/>
<evidence type="ECO:0008006" key="3">
    <source>
        <dbReference type="Google" id="ProtNLM"/>
    </source>
</evidence>
<keyword evidence="2" id="KW-1185">Reference proteome</keyword>
<reference evidence="1 2" key="1">
    <citation type="submission" date="2019-12" db="EMBL/GenBank/DDBJ databases">
        <title>Genome sequencing and assembly of endphytes of Porphyra tenera.</title>
        <authorList>
            <person name="Park J.M."/>
            <person name="Shin R."/>
            <person name="Jo S.H."/>
        </authorList>
    </citation>
    <scope>NUCLEOTIDE SEQUENCE [LARGE SCALE GENOMIC DNA]</scope>
    <source>
        <strain evidence="1 2">GPM4</strain>
    </source>
</reference>
<proteinExistence type="predicted"/>
<organism evidence="1 2">
    <name type="scientific">Paraglaciecola mesophila</name>
    <dbReference type="NCBI Taxonomy" id="197222"/>
    <lineage>
        <taxon>Bacteria</taxon>
        <taxon>Pseudomonadati</taxon>
        <taxon>Pseudomonadota</taxon>
        <taxon>Gammaproteobacteria</taxon>
        <taxon>Alteromonadales</taxon>
        <taxon>Alteromonadaceae</taxon>
        <taxon>Paraglaciecola</taxon>
    </lineage>
</organism>